<dbReference type="InterPro" id="IPR036413">
    <property type="entry name" value="YaeB-like_sf"/>
</dbReference>
<dbReference type="PROSITE" id="PS01318">
    <property type="entry name" value="TSAA_1"/>
    <property type="match status" value="1"/>
</dbReference>
<protein>
    <recommendedName>
        <fullName evidence="3">TsaA-like domain-containing protein</fullName>
    </recommendedName>
</protein>
<dbReference type="PANTHER" id="PTHR12818:SF0">
    <property type="entry name" value="TRNA (ADENINE(37)-N6)-METHYLTRANSFERASE"/>
    <property type="match status" value="1"/>
</dbReference>
<dbReference type="Proteomes" id="UP000663623">
    <property type="component" value="Chromosome"/>
</dbReference>
<evidence type="ECO:0000313" key="4">
    <source>
        <dbReference type="EMBL" id="BCS82162.1"/>
    </source>
</evidence>
<accession>A0ABM7NPS9</accession>
<name>A0ABM7NPS9_9FIRM</name>
<dbReference type="RefSeq" id="WP_207179540.1">
    <property type="nucleotide sequence ID" value="NZ_AP024480.1"/>
</dbReference>
<dbReference type="EMBL" id="AP024480">
    <property type="protein sequence ID" value="BCS82162.1"/>
    <property type="molecule type" value="Genomic_DNA"/>
</dbReference>
<keyword evidence="1" id="KW-0949">S-adenosyl-L-methionine</keyword>
<evidence type="ECO:0000259" key="3">
    <source>
        <dbReference type="PROSITE" id="PS51668"/>
    </source>
</evidence>
<organism evidence="4 5">
    <name type="scientific">Caldicellulosiruptor diazotrophicus</name>
    <dbReference type="NCBI Taxonomy" id="2806205"/>
    <lineage>
        <taxon>Bacteria</taxon>
        <taxon>Bacillati</taxon>
        <taxon>Bacillota</taxon>
        <taxon>Bacillota incertae sedis</taxon>
        <taxon>Caldicellulosiruptorales</taxon>
        <taxon>Caldicellulosiruptoraceae</taxon>
        <taxon>Caldicellulosiruptor</taxon>
    </lineage>
</organism>
<dbReference type="PANTHER" id="PTHR12818">
    <property type="entry name" value="TRNA (ADENINE(37)-N6)-METHYLTRANSFERASE"/>
    <property type="match status" value="1"/>
</dbReference>
<dbReference type="SUPFAM" id="SSF118196">
    <property type="entry name" value="YaeB-like"/>
    <property type="match status" value="1"/>
</dbReference>
<dbReference type="Gene3D" id="2.40.30.70">
    <property type="entry name" value="YaeB-like"/>
    <property type="match status" value="1"/>
</dbReference>
<dbReference type="InterPro" id="IPR040372">
    <property type="entry name" value="YaeB-like"/>
</dbReference>
<dbReference type="InterPro" id="IPR023370">
    <property type="entry name" value="TrmO-like_N"/>
</dbReference>
<gene>
    <name evidence="4" type="ORF">CaldiYA01_21220</name>
</gene>
<proteinExistence type="inferred from homology"/>
<evidence type="ECO:0000313" key="5">
    <source>
        <dbReference type="Proteomes" id="UP000663623"/>
    </source>
</evidence>
<evidence type="ECO:0000256" key="1">
    <source>
        <dbReference type="ARBA" id="ARBA00022691"/>
    </source>
</evidence>
<dbReference type="InterPro" id="IPR023368">
    <property type="entry name" value="UPF0066_cons_site"/>
</dbReference>
<evidence type="ECO:0000256" key="2">
    <source>
        <dbReference type="ARBA" id="ARBA00033753"/>
    </source>
</evidence>
<dbReference type="Pfam" id="PF01980">
    <property type="entry name" value="TrmO_N"/>
    <property type="match status" value="1"/>
</dbReference>
<feature type="domain" description="TsaA-like" evidence="3">
    <location>
        <begin position="3"/>
        <end position="133"/>
    </location>
</feature>
<dbReference type="PROSITE" id="PS51668">
    <property type="entry name" value="TSAA_2"/>
    <property type="match status" value="1"/>
</dbReference>
<dbReference type="CDD" id="cd09281">
    <property type="entry name" value="UPF0066"/>
    <property type="match status" value="1"/>
</dbReference>
<sequence length="146" mass="16439">MELVPIGIFHSPYKTKDEAPHQGRGSEVVAYIEVFEKYIQGLKDIEEAKYLIILYWAHQAKRDVLVTKTPFSDVPKGVFACRSPNRPNPILLDVAELVDRKGNVLVVKGIDAIDSSPVLDIKPFYAEIDVPKEILFSSVVRKESET</sequence>
<comment type="similarity">
    <text evidence="2">Belongs to the tRNA methyltransferase O family.</text>
</comment>
<dbReference type="InterPro" id="IPR036414">
    <property type="entry name" value="YaeB_N_sf"/>
</dbReference>
<dbReference type="NCBIfam" id="TIGR00104">
    <property type="entry name" value="tRNA_TsaA"/>
    <property type="match status" value="1"/>
</dbReference>
<keyword evidence="5" id="KW-1185">Reference proteome</keyword>
<reference evidence="4 5" key="1">
    <citation type="submission" date="2021-02" db="EMBL/GenBank/DDBJ databases">
        <title>Nitrogen-fixing ability and nitrogen fixation related genes of thermophilic fermentative bacteria in the genus Caldicellulosiruptor.</title>
        <authorList>
            <person name="Chen Y."/>
            <person name="Nishihara A."/>
            <person name="Haruta S."/>
        </authorList>
    </citation>
    <scope>NUCLEOTIDE SEQUENCE [LARGE SCALE GENOMIC DNA]</scope>
    <source>
        <strain evidence="4 5">YA01</strain>
    </source>
</reference>